<dbReference type="InterPro" id="IPR006119">
    <property type="entry name" value="Resolv_N"/>
</dbReference>
<evidence type="ECO:0000259" key="1">
    <source>
        <dbReference type="PROSITE" id="PS51736"/>
    </source>
</evidence>
<dbReference type="InterPro" id="IPR038109">
    <property type="entry name" value="DNA_bind_recomb_sf"/>
</dbReference>
<dbReference type="InterPro" id="IPR025827">
    <property type="entry name" value="Zn_ribbon_recom_dom"/>
</dbReference>
<dbReference type="Gene3D" id="3.90.1750.20">
    <property type="entry name" value="Putative Large Serine Recombinase, Chain B, Domain 2"/>
    <property type="match status" value="1"/>
</dbReference>
<feature type="domain" description="Recombinase" evidence="2">
    <location>
        <begin position="166"/>
        <end position="289"/>
    </location>
</feature>
<dbReference type="PROSITE" id="PS51736">
    <property type="entry name" value="RECOMBINASES_3"/>
    <property type="match status" value="1"/>
</dbReference>
<dbReference type="SMART" id="SM00857">
    <property type="entry name" value="Resolvase"/>
    <property type="match status" value="1"/>
</dbReference>
<gene>
    <name evidence="3" type="ORF">SAMN05660918_1982</name>
</gene>
<dbReference type="Proteomes" id="UP000199702">
    <property type="component" value="Unassembled WGS sequence"/>
</dbReference>
<proteinExistence type="predicted"/>
<dbReference type="RefSeq" id="WP_091312426.1">
    <property type="nucleotide sequence ID" value="NZ_CBCSJU010000004.1"/>
</dbReference>
<accession>A0A1H6V0Y8</accession>
<keyword evidence="4" id="KW-1185">Reference proteome</keyword>
<dbReference type="Pfam" id="PF13408">
    <property type="entry name" value="Zn_ribbon_recom"/>
    <property type="match status" value="1"/>
</dbReference>
<dbReference type="OrthoDB" id="1094757at2"/>
<dbReference type="CDD" id="cd03768">
    <property type="entry name" value="SR_ResInv"/>
    <property type="match status" value="1"/>
</dbReference>
<dbReference type="AlphaFoldDB" id="A0A1H6V0Y8"/>
<dbReference type="PANTHER" id="PTHR30461:SF23">
    <property type="entry name" value="DNA RECOMBINASE-RELATED"/>
    <property type="match status" value="1"/>
</dbReference>
<feature type="domain" description="Resolvase/invertase-type recombinase catalytic" evidence="1">
    <location>
        <begin position="3"/>
        <end position="157"/>
    </location>
</feature>
<dbReference type="Pfam" id="PF00239">
    <property type="entry name" value="Resolvase"/>
    <property type="match status" value="1"/>
</dbReference>
<evidence type="ECO:0000313" key="3">
    <source>
        <dbReference type="EMBL" id="SEI93935.1"/>
    </source>
</evidence>
<dbReference type="EMBL" id="FNYA01000004">
    <property type="protein sequence ID" value="SEI93935.1"/>
    <property type="molecule type" value="Genomic_DNA"/>
</dbReference>
<dbReference type="PROSITE" id="PS51737">
    <property type="entry name" value="RECOMBINASE_DNA_BIND"/>
    <property type="match status" value="1"/>
</dbReference>
<dbReference type="PANTHER" id="PTHR30461">
    <property type="entry name" value="DNA-INVERTASE FROM LAMBDOID PROPHAGE"/>
    <property type="match status" value="1"/>
</dbReference>
<dbReference type="GO" id="GO:0000150">
    <property type="term" value="F:DNA strand exchange activity"/>
    <property type="evidence" value="ECO:0007669"/>
    <property type="project" value="InterPro"/>
</dbReference>
<dbReference type="STRING" id="402734.SAMN05660918_1982"/>
<reference evidence="4" key="1">
    <citation type="submission" date="2016-10" db="EMBL/GenBank/DDBJ databases">
        <authorList>
            <person name="Varghese N."/>
            <person name="Submissions S."/>
        </authorList>
    </citation>
    <scope>NUCLEOTIDE SEQUENCE [LARGE SCALE GENOMIC DNA]</scope>
    <source>
        <strain evidence="4">DSM 17934</strain>
    </source>
</reference>
<protein>
    <submittedName>
        <fullName evidence="3">Site-specific DNA recombinase</fullName>
    </submittedName>
</protein>
<dbReference type="InterPro" id="IPR050639">
    <property type="entry name" value="SSR_resolvase"/>
</dbReference>
<evidence type="ECO:0000313" key="4">
    <source>
        <dbReference type="Proteomes" id="UP000199702"/>
    </source>
</evidence>
<dbReference type="InterPro" id="IPR011109">
    <property type="entry name" value="DNA_bind_recombinase_dom"/>
</dbReference>
<organism evidence="3 4">
    <name type="scientific">Flavobacterium terrigena</name>
    <dbReference type="NCBI Taxonomy" id="402734"/>
    <lineage>
        <taxon>Bacteria</taxon>
        <taxon>Pseudomonadati</taxon>
        <taxon>Bacteroidota</taxon>
        <taxon>Flavobacteriia</taxon>
        <taxon>Flavobacteriales</taxon>
        <taxon>Flavobacteriaceae</taxon>
        <taxon>Flavobacterium</taxon>
    </lineage>
</organism>
<evidence type="ECO:0000259" key="2">
    <source>
        <dbReference type="PROSITE" id="PS51737"/>
    </source>
</evidence>
<dbReference type="Pfam" id="PF07508">
    <property type="entry name" value="Recombinase"/>
    <property type="match status" value="1"/>
</dbReference>
<dbReference type="InterPro" id="IPR036162">
    <property type="entry name" value="Resolvase-like_N_sf"/>
</dbReference>
<dbReference type="GO" id="GO:0003677">
    <property type="term" value="F:DNA binding"/>
    <property type="evidence" value="ECO:0007669"/>
    <property type="project" value="InterPro"/>
</dbReference>
<name>A0A1H6V0Y8_9FLAO</name>
<sequence length="598" mass="69118">MGQVAIFARVSTADKQDYERQISDLTRIIKINGYKDSEIELFAEKVSGYKKSEDRPEMTKLLNTISANSTYFDCVYVTEVSRLGRNPRTTKEIIEKISDSQVQISIQNPPIKTLNDDGSRNNFAQIMLSIAIEFSDMEAKQTKIRMKSGKLEKITKNGIVPTSNLAYGYKNVDKILTIDEEEAEVVKMIYDMALSGNGSYVIAQKLNQMDIPTRIHKTHKDKGIKMRNTQIKMDASTIVWNDMTVRQILKNPIYVGKGLYQGVTYNTPKIIDEEVQNECKKTISNRSTKTDILYTYLLKNLIYCGVCGTKYIGVYQPNEKGSKIYRCLCNKVRNVCENSNINLSLAESVFYNIFLSTDLTSYIENPNDLKNNLVSDLDNISTEIISFKNDLSIKENEQNRLLELYVGNKGNFPIEKLNQMGDKIKIEIDSIKEKIRIKKKHELEIKQALLNYNENYNSFDVIKNAKDNRTELRNIFRQMISKIIINKVDDTFSLLTYFIKINGIELITPIKIVINNKLARKHLYTKIRTYKYFEIKSIDKEPFFQNHILKNKSAVMNGINFCIEQANFNEENINGLLNYKWIIIDEENHIYLNPELDK</sequence>
<dbReference type="SUPFAM" id="SSF53041">
    <property type="entry name" value="Resolvase-like"/>
    <property type="match status" value="1"/>
</dbReference>
<dbReference type="Gene3D" id="3.40.50.1390">
    <property type="entry name" value="Resolvase, N-terminal catalytic domain"/>
    <property type="match status" value="1"/>
</dbReference>